<feature type="transmembrane region" description="Helical" evidence="3">
    <location>
        <begin position="30"/>
        <end position="50"/>
    </location>
</feature>
<reference evidence="4" key="1">
    <citation type="submission" date="2018-11" db="EMBL/GenBank/DDBJ databases">
        <authorList>
            <consortium name="Pathogen Informatics"/>
        </authorList>
    </citation>
    <scope>NUCLEOTIDE SEQUENCE</scope>
</reference>
<evidence type="ECO:0000256" key="1">
    <source>
        <dbReference type="ARBA" id="ARBA00004477"/>
    </source>
</evidence>
<dbReference type="PANTHER" id="PTHR12174:SF23">
    <property type="entry name" value="MINOR HISTOCOMPATIBILITY ANTIGEN H13"/>
    <property type="match status" value="1"/>
</dbReference>
<accession>A0A448XT75</accession>
<dbReference type="AlphaFoldDB" id="A0A448XT75"/>
<dbReference type="OrthoDB" id="29661at2759"/>
<keyword evidence="3" id="KW-0472">Membrane</keyword>
<evidence type="ECO:0000313" key="5">
    <source>
        <dbReference type="Proteomes" id="UP000784294"/>
    </source>
</evidence>
<dbReference type="GO" id="GO:0033619">
    <property type="term" value="P:membrane protein proteolysis"/>
    <property type="evidence" value="ECO:0007669"/>
    <property type="project" value="TreeGrafter"/>
</dbReference>
<dbReference type="Pfam" id="PF04258">
    <property type="entry name" value="Peptidase_A22B"/>
    <property type="match status" value="1"/>
</dbReference>
<sequence length="95" mass="10775">MVSVAKSFEAPIKVVFPRDFLTNGIFASEMAMLGLGDIVIPGIFVAMLLRFDVSLQRNGSRFYFYTGYLAYIFGLLTTFIVMHIFKHAQVSISYY</sequence>
<keyword evidence="2" id="KW-0256">Endoplasmic reticulum</keyword>
<gene>
    <name evidence="4" type="ORF">PXEA_LOCUS37805</name>
</gene>
<feature type="transmembrane region" description="Helical" evidence="3">
    <location>
        <begin position="62"/>
        <end position="85"/>
    </location>
</feature>
<dbReference type="GO" id="GO:0098554">
    <property type="term" value="C:cytoplasmic side of endoplasmic reticulum membrane"/>
    <property type="evidence" value="ECO:0007669"/>
    <property type="project" value="TreeGrafter"/>
</dbReference>
<evidence type="ECO:0000313" key="4">
    <source>
        <dbReference type="EMBL" id="VEL44365.1"/>
    </source>
</evidence>
<dbReference type="GO" id="GO:0098553">
    <property type="term" value="C:lumenal side of endoplasmic reticulum membrane"/>
    <property type="evidence" value="ECO:0007669"/>
    <property type="project" value="TreeGrafter"/>
</dbReference>
<dbReference type="PANTHER" id="PTHR12174">
    <property type="entry name" value="SIGNAL PEPTIDE PEPTIDASE"/>
    <property type="match status" value="1"/>
</dbReference>
<keyword evidence="3" id="KW-0812">Transmembrane</keyword>
<name>A0A448XT75_9PLAT</name>
<comment type="caution">
    <text evidence="4">The sequence shown here is derived from an EMBL/GenBank/DDBJ whole genome shotgun (WGS) entry which is preliminary data.</text>
</comment>
<organism evidence="4 5">
    <name type="scientific">Protopolystoma xenopodis</name>
    <dbReference type="NCBI Taxonomy" id="117903"/>
    <lineage>
        <taxon>Eukaryota</taxon>
        <taxon>Metazoa</taxon>
        <taxon>Spiralia</taxon>
        <taxon>Lophotrochozoa</taxon>
        <taxon>Platyhelminthes</taxon>
        <taxon>Monogenea</taxon>
        <taxon>Polyopisthocotylea</taxon>
        <taxon>Polystomatidea</taxon>
        <taxon>Polystomatidae</taxon>
        <taxon>Protopolystoma</taxon>
    </lineage>
</organism>
<dbReference type="EMBL" id="CAAALY010296535">
    <property type="protein sequence ID" value="VEL44365.1"/>
    <property type="molecule type" value="Genomic_DNA"/>
</dbReference>
<evidence type="ECO:0000256" key="2">
    <source>
        <dbReference type="ARBA" id="ARBA00022824"/>
    </source>
</evidence>
<keyword evidence="5" id="KW-1185">Reference proteome</keyword>
<dbReference type="GO" id="GO:0006465">
    <property type="term" value="P:signal peptide processing"/>
    <property type="evidence" value="ECO:0007669"/>
    <property type="project" value="TreeGrafter"/>
</dbReference>
<dbReference type="Proteomes" id="UP000784294">
    <property type="component" value="Unassembled WGS sequence"/>
</dbReference>
<evidence type="ECO:0000256" key="3">
    <source>
        <dbReference type="SAM" id="Phobius"/>
    </source>
</evidence>
<dbReference type="GO" id="GO:0042500">
    <property type="term" value="F:aspartic endopeptidase activity, intramembrane cleaving"/>
    <property type="evidence" value="ECO:0007669"/>
    <property type="project" value="InterPro"/>
</dbReference>
<dbReference type="InterPro" id="IPR007369">
    <property type="entry name" value="Peptidase_A22B_SPP"/>
</dbReference>
<keyword evidence="3" id="KW-1133">Transmembrane helix</keyword>
<comment type="subcellular location">
    <subcellularLocation>
        <location evidence="1">Endoplasmic reticulum membrane</location>
        <topology evidence="1">Multi-pass membrane protein</topology>
    </subcellularLocation>
</comment>
<protein>
    <submittedName>
        <fullName evidence="4">Uncharacterized protein</fullName>
    </submittedName>
</protein>
<proteinExistence type="predicted"/>